<protein>
    <submittedName>
        <fullName evidence="1">DUF4920 domain-containing protein</fullName>
    </submittedName>
</protein>
<dbReference type="Proteomes" id="UP001171916">
    <property type="component" value="Unassembled WGS sequence"/>
</dbReference>
<dbReference type="PROSITE" id="PS51257">
    <property type="entry name" value="PROKAR_LIPOPROTEIN"/>
    <property type="match status" value="1"/>
</dbReference>
<accession>A0ABT7YDB3</accession>
<sequence length="170" mass="18809">MKYTKVIAVLATGILFACQTEKKEEVVMEEKVEVTSEAIPGSYGEGVEEMEAMNTAELVVKMAEADSYEGQVYGEIKEVCTKKGCWLTMDLPDGESMRVTFKDYGFFVPTTSQGFPILLEGVATRVTTDVETLRHFAEDQGKSEEEIAQITEPKVEITFEATGVIIKDKA</sequence>
<dbReference type="InterPro" id="IPR032577">
    <property type="entry name" value="DUF4920"/>
</dbReference>
<dbReference type="Pfam" id="PF16267">
    <property type="entry name" value="DUF4920"/>
    <property type="match status" value="1"/>
</dbReference>
<proteinExistence type="predicted"/>
<dbReference type="EMBL" id="JAUEPH010000004">
    <property type="protein sequence ID" value="MDN3204517.1"/>
    <property type="molecule type" value="Genomic_DNA"/>
</dbReference>
<name>A0ABT7YDB3_9BACT</name>
<keyword evidence="2" id="KW-1185">Reference proteome</keyword>
<comment type="caution">
    <text evidence="1">The sequence shown here is derived from an EMBL/GenBank/DDBJ whole genome shotgun (WGS) entry which is preliminary data.</text>
</comment>
<evidence type="ECO:0000313" key="1">
    <source>
        <dbReference type="EMBL" id="MDN3204517.1"/>
    </source>
</evidence>
<organism evidence="1 2">
    <name type="scientific">Algoriphagus sediminis</name>
    <dbReference type="NCBI Taxonomy" id="3057113"/>
    <lineage>
        <taxon>Bacteria</taxon>
        <taxon>Pseudomonadati</taxon>
        <taxon>Bacteroidota</taxon>
        <taxon>Cytophagia</taxon>
        <taxon>Cytophagales</taxon>
        <taxon>Cyclobacteriaceae</taxon>
        <taxon>Algoriphagus</taxon>
    </lineage>
</organism>
<evidence type="ECO:0000313" key="2">
    <source>
        <dbReference type="Proteomes" id="UP001171916"/>
    </source>
</evidence>
<dbReference type="RefSeq" id="WP_290000116.1">
    <property type="nucleotide sequence ID" value="NZ_JAUEPH010000004.1"/>
</dbReference>
<reference evidence="1" key="1">
    <citation type="submission" date="2023-06" db="EMBL/GenBank/DDBJ databases">
        <title>Robiginitalea aurantiacus sp. nov. and Algoriphagus sediminis sp. nov., isolated from coastal sediment.</title>
        <authorList>
            <person name="Zhou Z.Y."/>
            <person name="An J."/>
            <person name="Jia Y.W."/>
            <person name="Du Z.J."/>
        </authorList>
    </citation>
    <scope>NUCLEOTIDE SEQUENCE</scope>
    <source>
        <strain evidence="1">C2-7</strain>
    </source>
</reference>
<gene>
    <name evidence="1" type="ORF">QVH07_10175</name>
</gene>